<evidence type="ECO:0000256" key="3">
    <source>
        <dbReference type="SAM" id="MobiDB-lite"/>
    </source>
</evidence>
<dbReference type="SMART" id="SM00360">
    <property type="entry name" value="RRM"/>
    <property type="match status" value="2"/>
</dbReference>
<feature type="compositionally biased region" description="Basic residues" evidence="3">
    <location>
        <begin position="1047"/>
        <end position="1060"/>
    </location>
</feature>
<name>A0AAV7JTR0_9METZ</name>
<keyword evidence="1 2" id="KW-0694">RNA-binding</keyword>
<proteinExistence type="predicted"/>
<dbReference type="Gene3D" id="3.30.70.330">
    <property type="match status" value="2"/>
</dbReference>
<feature type="compositionally biased region" description="Basic and acidic residues" evidence="3">
    <location>
        <begin position="360"/>
        <end position="369"/>
    </location>
</feature>
<evidence type="ECO:0000256" key="2">
    <source>
        <dbReference type="PROSITE-ProRule" id="PRU00176"/>
    </source>
</evidence>
<dbReference type="Proteomes" id="UP001165289">
    <property type="component" value="Unassembled WGS sequence"/>
</dbReference>
<sequence length="1200" mass="134903">MASEQVQGRKIAITGHGFDVTESDIRNIFDRFGEISEVVYIRNKDTGKSKGFSFVVYKDHASAQRAINTMHHDFIFDRRVSVEFARLHKPDDLFPGNYSPGLAKPPPFHHPHGTNPDSFRHVRRPQPNEFFHPRPPSEPRFPFLPGYPPLARSEMNHSPPNRFHTPTLRSEFPKEKSLEVIQEPEIAQHPLATPSSLSGASEQEDGEIPSGPERKILEPLEDGEMLDTGTPTQKLTDLPDDTAFRSLQPRKPSQFSISNWKIDADTEKLLENIIRIQGSIKIDSNEAQRVWAQGGLRKESESSPPADLESRHPKPAPDQLSTVMGQMERNEREITTPNIDPSARPTNWNHGRNVDPSNPNEHRWEDKRTGPQGSTPQEGRLSKSMPMEPQHMLGHPLHEGRDWAPPSGSRHRPDLRHILGQDNHIVDPNQGNYNYNSYRFQRSIQEPPSRPPYSHPPPSRHVHLPLRHHIPDSQYQSFPQQQQGLPMRGHPSQPGYMGGPGLHPSQDLHQSAPPPMMEQSQGSYDLMHQHPHSDNYPYAPMHMQDHNNSMSGYSMQFPGGNTSLSIDQSVGIQEHSIAPHAMGPQHQQLPMDIPGQILGNETGTNYQISPATIAQATIAQAAVNSDQCQDLSRSKDPMTLMSRMYVGNLDPKQVTKEDLHDTFSVYGRILDIKIHNHFAFIQFDNPFSCMDAIHTAHSNTIQGQQPKLQLAADGQRARNEMISSGNTASLPPDSKELPPNVPYPNPFRGQSGHLPTFLTVQPTQPQPIEPSIAPPSNFQPSAPIQISAGIPQPIGPQQAILTPGQNPLPGPGIVPQPIQPPGNLSQPTQEAANAQINAQLLSTALGMDPTALATILSSLPMLAKAKDESSEAKKTQYTKLHPKNSVDPSKAKKDNSEKESKKRKKKEGEKHAKNKRLNEIEAKKQKAKKKEEELAKVRARLAREITSSKDIKFKERVKHKSETRHDAKTKHSHSEEVFKKIIKQDASIAKDHSKHRQESKSLTEPTTSREREDKASITKENKNSTDNRDRSASDKSQHKSSHESKSHKNHTNHGKSRKRSRNSESPSSVRESPSKHDDLMDQYAYLYDMMTRNPMNKLIKDYHDYYVGIYGYNFSHWSSEYERFLEDYPMEEDTKEMLELMESYRGYPYYYGSMCCSATGNPDTVDAGGITGSPKSIPDQTKRMKGLDESKQPDASQAPK</sequence>
<feature type="region of interest" description="Disordered" evidence="3">
    <location>
        <begin position="443"/>
        <end position="463"/>
    </location>
</feature>
<evidence type="ECO:0000313" key="6">
    <source>
        <dbReference type="Proteomes" id="UP001165289"/>
    </source>
</evidence>
<evidence type="ECO:0000313" key="5">
    <source>
        <dbReference type="EMBL" id="KAI6652152.1"/>
    </source>
</evidence>
<feature type="domain" description="RRM" evidence="4">
    <location>
        <begin position="9"/>
        <end position="87"/>
    </location>
</feature>
<gene>
    <name evidence="5" type="ORF">LOD99_4697</name>
</gene>
<dbReference type="PANTHER" id="PTHR48024:SF56">
    <property type="entry name" value="HETEROGENEOUS NUCLEAR RIBONUCLEOPROTEIN A0"/>
    <property type="match status" value="1"/>
</dbReference>
<feature type="region of interest" description="Disordered" evidence="3">
    <location>
        <begin position="477"/>
        <end position="521"/>
    </location>
</feature>
<feature type="compositionally biased region" description="Basic and acidic residues" evidence="3">
    <location>
        <begin position="1180"/>
        <end position="1192"/>
    </location>
</feature>
<accession>A0AAV7JTR0</accession>
<feature type="region of interest" description="Disordered" evidence="3">
    <location>
        <begin position="799"/>
        <end position="831"/>
    </location>
</feature>
<feature type="region of interest" description="Disordered" evidence="3">
    <location>
        <begin position="867"/>
        <end position="1077"/>
    </location>
</feature>
<dbReference type="PROSITE" id="PS50102">
    <property type="entry name" value="RRM"/>
    <property type="match status" value="2"/>
</dbReference>
<reference evidence="5 6" key="1">
    <citation type="journal article" date="2023" name="BMC Biol.">
        <title>The compact genome of the sponge Oopsacas minuta (Hexactinellida) is lacking key metazoan core genes.</title>
        <authorList>
            <person name="Santini S."/>
            <person name="Schenkelaars Q."/>
            <person name="Jourda C."/>
            <person name="Duchesne M."/>
            <person name="Belahbib H."/>
            <person name="Rocher C."/>
            <person name="Selva M."/>
            <person name="Riesgo A."/>
            <person name="Vervoort M."/>
            <person name="Leys S.P."/>
            <person name="Kodjabachian L."/>
            <person name="Le Bivic A."/>
            <person name="Borchiellini C."/>
            <person name="Claverie J.M."/>
            <person name="Renard E."/>
        </authorList>
    </citation>
    <scope>NUCLEOTIDE SEQUENCE [LARGE SCALE GENOMIC DNA]</scope>
    <source>
        <strain evidence="5">SPO-2</strain>
    </source>
</reference>
<feature type="region of interest" description="Disordered" evidence="3">
    <location>
        <begin position="293"/>
        <end position="415"/>
    </location>
</feature>
<dbReference type="EMBL" id="JAKMXF010000300">
    <property type="protein sequence ID" value="KAI6652152.1"/>
    <property type="molecule type" value="Genomic_DNA"/>
</dbReference>
<dbReference type="InterPro" id="IPR012677">
    <property type="entry name" value="Nucleotide-bd_a/b_plait_sf"/>
</dbReference>
<evidence type="ECO:0000259" key="4">
    <source>
        <dbReference type="PROSITE" id="PS50102"/>
    </source>
</evidence>
<dbReference type="InterPro" id="IPR035979">
    <property type="entry name" value="RBD_domain_sf"/>
</dbReference>
<dbReference type="InterPro" id="IPR050886">
    <property type="entry name" value="RNA-binding_reg"/>
</dbReference>
<dbReference type="SUPFAM" id="SSF54928">
    <property type="entry name" value="RNA-binding domain, RBD"/>
    <property type="match status" value="2"/>
</dbReference>
<feature type="compositionally biased region" description="Basic and acidic residues" evidence="3">
    <location>
        <begin position="889"/>
        <end position="954"/>
    </location>
</feature>
<dbReference type="Pfam" id="PF00076">
    <property type="entry name" value="RRM_1"/>
    <property type="match status" value="2"/>
</dbReference>
<feature type="compositionally biased region" description="Pro residues" evidence="3">
    <location>
        <begin position="806"/>
        <end position="820"/>
    </location>
</feature>
<feature type="compositionally biased region" description="Pro residues" evidence="3">
    <location>
        <begin position="448"/>
        <end position="457"/>
    </location>
</feature>
<dbReference type="CDD" id="cd00590">
    <property type="entry name" value="RRM_SF"/>
    <property type="match status" value="1"/>
</dbReference>
<dbReference type="GO" id="GO:0003723">
    <property type="term" value="F:RNA binding"/>
    <property type="evidence" value="ECO:0007669"/>
    <property type="project" value="UniProtKB-UniRule"/>
</dbReference>
<organism evidence="5 6">
    <name type="scientific">Oopsacas minuta</name>
    <dbReference type="NCBI Taxonomy" id="111878"/>
    <lineage>
        <taxon>Eukaryota</taxon>
        <taxon>Metazoa</taxon>
        <taxon>Porifera</taxon>
        <taxon>Hexactinellida</taxon>
        <taxon>Hexasterophora</taxon>
        <taxon>Lyssacinosida</taxon>
        <taxon>Leucopsacidae</taxon>
        <taxon>Oopsacas</taxon>
    </lineage>
</organism>
<feature type="compositionally biased region" description="Polar residues" evidence="3">
    <location>
        <begin position="335"/>
        <end position="359"/>
    </location>
</feature>
<feature type="compositionally biased region" description="Basic residues" evidence="3">
    <location>
        <begin position="955"/>
        <end position="971"/>
    </location>
</feature>
<comment type="caution">
    <text evidence="5">The sequence shown here is derived from an EMBL/GenBank/DDBJ whole genome shotgun (WGS) entry which is preliminary data.</text>
</comment>
<feature type="compositionally biased region" description="Basic and acidic residues" evidence="3">
    <location>
        <begin position="972"/>
        <end position="1046"/>
    </location>
</feature>
<feature type="region of interest" description="Disordered" evidence="3">
    <location>
        <begin position="185"/>
        <end position="252"/>
    </location>
</feature>
<protein>
    <submittedName>
        <fullName evidence="5">Serine/arginine-rich splicing factor RS2Z33-like</fullName>
    </submittedName>
</protein>
<feature type="region of interest" description="Disordered" evidence="3">
    <location>
        <begin position="1166"/>
        <end position="1200"/>
    </location>
</feature>
<evidence type="ECO:0000256" key="1">
    <source>
        <dbReference type="ARBA" id="ARBA00022884"/>
    </source>
</evidence>
<feature type="domain" description="RRM" evidence="4">
    <location>
        <begin position="642"/>
        <end position="713"/>
    </location>
</feature>
<dbReference type="PANTHER" id="PTHR48024">
    <property type="entry name" value="GEO13361P1-RELATED"/>
    <property type="match status" value="1"/>
</dbReference>
<dbReference type="GO" id="GO:0005634">
    <property type="term" value="C:nucleus"/>
    <property type="evidence" value="ECO:0007669"/>
    <property type="project" value="TreeGrafter"/>
</dbReference>
<keyword evidence="6" id="KW-1185">Reference proteome</keyword>
<dbReference type="InterPro" id="IPR000504">
    <property type="entry name" value="RRM_dom"/>
</dbReference>
<dbReference type="AlphaFoldDB" id="A0AAV7JTR0"/>